<dbReference type="Gene3D" id="3.30.420.60">
    <property type="entry name" value="eRF1 domain 2"/>
    <property type="match status" value="1"/>
</dbReference>
<evidence type="ECO:0000313" key="3">
    <source>
        <dbReference type="EMBL" id="SFR93148.1"/>
    </source>
</evidence>
<dbReference type="STRING" id="767519.SAMN05216559_1231"/>
<name>A0A1I6KQ87_9EURY</name>
<keyword evidence="4" id="KW-1185">Reference proteome</keyword>
<dbReference type="Proteomes" id="UP000199062">
    <property type="component" value="Unassembled WGS sequence"/>
</dbReference>
<dbReference type="InterPro" id="IPR040783">
    <property type="entry name" value="VLRF1"/>
</dbReference>
<dbReference type="Pfam" id="PF18859">
    <property type="entry name" value="acVLRF1"/>
    <property type="match status" value="1"/>
</dbReference>
<feature type="compositionally biased region" description="Basic and acidic residues" evidence="1">
    <location>
        <begin position="23"/>
        <end position="41"/>
    </location>
</feature>
<dbReference type="EMBL" id="FOZK01000001">
    <property type="protein sequence ID" value="SFR93148.1"/>
    <property type="molecule type" value="Genomic_DNA"/>
</dbReference>
<dbReference type="SUPFAM" id="SSF53137">
    <property type="entry name" value="Translational machinery components"/>
    <property type="match status" value="1"/>
</dbReference>
<feature type="domain" description="Actinobacteria/chloroflexi VLRF1 release factor" evidence="2">
    <location>
        <begin position="178"/>
        <end position="294"/>
    </location>
</feature>
<gene>
    <name evidence="3" type="ORF">SAMN05216559_1231</name>
</gene>
<feature type="region of interest" description="Disordered" evidence="1">
    <location>
        <begin position="23"/>
        <end position="50"/>
    </location>
</feature>
<dbReference type="OrthoDB" id="124486at2157"/>
<sequence>MIDRLLGRASLKARIVTLEEEKRHLERERDAESERRTEAVSERQAAQQRVNHLEDRVTELEDRVERLKRDDSTADFRREEPVAGDRRDEILDRLESVETGPEGVFTAFVDAEHDLPPAVRDAFGDRAGLVARAAPCLAVTDDAGLLGACVSVPVPPKPFAAWDDRVSLQRGWFEPTGEYALALVRSDLFALGEYQGRERTAFHGFDADLKSQHSKGGFSQARFERLRDAQIDSHLERCKAALEERDAERLFVVGERSLLSQFDDVADVTQSVDATGEPESALGDAFHEFWTLQLRTL</sequence>
<reference evidence="3 4" key="1">
    <citation type="submission" date="2016-10" db="EMBL/GenBank/DDBJ databases">
        <authorList>
            <person name="de Groot N.N."/>
        </authorList>
    </citation>
    <scope>NUCLEOTIDE SEQUENCE [LARGE SCALE GENOMIC DNA]</scope>
    <source>
        <strain evidence="3 4">CGMCC 1.10457</strain>
    </source>
</reference>
<proteinExistence type="predicted"/>
<evidence type="ECO:0000313" key="4">
    <source>
        <dbReference type="Proteomes" id="UP000199062"/>
    </source>
</evidence>
<accession>A0A1I6KQ87</accession>
<evidence type="ECO:0000259" key="2">
    <source>
        <dbReference type="Pfam" id="PF18859"/>
    </source>
</evidence>
<dbReference type="RefSeq" id="WP_089814865.1">
    <property type="nucleotide sequence ID" value="NZ_FOZK01000001.1"/>
</dbReference>
<dbReference type="InterPro" id="IPR042226">
    <property type="entry name" value="eFR1_2_sf"/>
</dbReference>
<organism evidence="3 4">
    <name type="scientific">Halomicrobium zhouii</name>
    <dbReference type="NCBI Taxonomy" id="767519"/>
    <lineage>
        <taxon>Archaea</taxon>
        <taxon>Methanobacteriati</taxon>
        <taxon>Methanobacteriota</taxon>
        <taxon>Stenosarchaea group</taxon>
        <taxon>Halobacteria</taxon>
        <taxon>Halobacteriales</taxon>
        <taxon>Haloarculaceae</taxon>
        <taxon>Halomicrobium</taxon>
    </lineage>
</organism>
<dbReference type="AlphaFoldDB" id="A0A1I6KQ87"/>
<protein>
    <recommendedName>
        <fullName evidence="2">Actinobacteria/chloroflexi VLRF1 release factor domain-containing protein</fullName>
    </recommendedName>
</protein>
<evidence type="ECO:0000256" key="1">
    <source>
        <dbReference type="SAM" id="MobiDB-lite"/>
    </source>
</evidence>